<dbReference type="EMBL" id="CAJFCW020000006">
    <property type="protein sequence ID" value="CAG9126181.1"/>
    <property type="molecule type" value="Genomic_DNA"/>
</dbReference>
<dbReference type="SMART" id="SM00228">
    <property type="entry name" value="PDZ"/>
    <property type="match status" value="2"/>
</dbReference>
<feature type="domain" description="PDZ" evidence="3">
    <location>
        <begin position="291"/>
        <end position="359"/>
    </location>
</feature>
<dbReference type="SUPFAM" id="SSF101288">
    <property type="entry name" value="L27 domain"/>
    <property type="match status" value="1"/>
</dbReference>
<dbReference type="PROSITE" id="PS51022">
    <property type="entry name" value="L27"/>
    <property type="match status" value="1"/>
</dbReference>
<dbReference type="InterPro" id="IPR001478">
    <property type="entry name" value="PDZ"/>
</dbReference>
<dbReference type="Pfam" id="PF09058">
    <property type="entry name" value="L27_1"/>
    <property type="match status" value="1"/>
</dbReference>
<dbReference type="GO" id="GO:0019901">
    <property type="term" value="F:protein kinase binding"/>
    <property type="evidence" value="ECO:0007669"/>
    <property type="project" value="TreeGrafter"/>
</dbReference>
<dbReference type="InterPro" id="IPR036892">
    <property type="entry name" value="L27_dom_sf"/>
</dbReference>
<dbReference type="Pfam" id="PF00595">
    <property type="entry name" value="PDZ"/>
    <property type="match status" value="2"/>
</dbReference>
<dbReference type="PANTHER" id="PTHR23119">
    <property type="entry name" value="DISCS LARGE"/>
    <property type="match status" value="1"/>
</dbReference>
<dbReference type="Gene3D" id="1.10.287.470">
    <property type="entry name" value="Helix hairpin bin"/>
    <property type="match status" value="1"/>
</dbReference>
<dbReference type="Proteomes" id="UP000783686">
    <property type="component" value="Unassembled WGS sequence"/>
</dbReference>
<keyword evidence="2" id="KW-0472">Membrane</keyword>
<dbReference type="Gene3D" id="2.30.42.10">
    <property type="match status" value="2"/>
</dbReference>
<dbReference type="GO" id="GO:0014069">
    <property type="term" value="C:postsynaptic density"/>
    <property type="evidence" value="ECO:0007669"/>
    <property type="project" value="TreeGrafter"/>
</dbReference>
<dbReference type="OrthoDB" id="5824092at2759"/>
<evidence type="ECO:0000313" key="6">
    <source>
        <dbReference type="Proteomes" id="UP000614601"/>
    </source>
</evidence>
<dbReference type="GO" id="GO:0098968">
    <property type="term" value="P:neurotransmitter receptor transport postsynaptic membrane to endosome"/>
    <property type="evidence" value="ECO:0007669"/>
    <property type="project" value="TreeGrafter"/>
</dbReference>
<evidence type="ECO:0000313" key="5">
    <source>
        <dbReference type="EMBL" id="CAD5229264.1"/>
    </source>
</evidence>
<protein>
    <recommendedName>
        <fullName evidence="7">PDZ domain-containing protein</fullName>
    </recommendedName>
</protein>
<evidence type="ECO:0000256" key="1">
    <source>
        <dbReference type="ARBA" id="ARBA00004370"/>
    </source>
</evidence>
<dbReference type="GO" id="GO:0016323">
    <property type="term" value="C:basolateral plasma membrane"/>
    <property type="evidence" value="ECO:0007669"/>
    <property type="project" value="TreeGrafter"/>
</dbReference>
<reference evidence="5" key="1">
    <citation type="submission" date="2020-09" db="EMBL/GenBank/DDBJ databases">
        <authorList>
            <person name="Kikuchi T."/>
        </authorList>
    </citation>
    <scope>NUCLEOTIDE SEQUENCE</scope>
    <source>
        <strain evidence="5">SH1</strain>
    </source>
</reference>
<dbReference type="GO" id="GO:0043113">
    <property type="term" value="P:receptor clustering"/>
    <property type="evidence" value="ECO:0007669"/>
    <property type="project" value="TreeGrafter"/>
</dbReference>
<keyword evidence="6" id="KW-1185">Reference proteome</keyword>
<comment type="caution">
    <text evidence="5">The sequence shown here is derived from an EMBL/GenBank/DDBJ whole genome shotgun (WGS) entry which is preliminary data.</text>
</comment>
<dbReference type="GO" id="GO:0098887">
    <property type="term" value="P:neurotransmitter receptor transport, endosome to postsynaptic membrane"/>
    <property type="evidence" value="ECO:0007669"/>
    <property type="project" value="TreeGrafter"/>
</dbReference>
<evidence type="ECO:0008006" key="7">
    <source>
        <dbReference type="Google" id="ProtNLM"/>
    </source>
</evidence>
<dbReference type="GO" id="GO:0098609">
    <property type="term" value="P:cell-cell adhesion"/>
    <property type="evidence" value="ECO:0007669"/>
    <property type="project" value="TreeGrafter"/>
</dbReference>
<name>A0A811LI61_9BILA</name>
<feature type="domain" description="PDZ" evidence="3">
    <location>
        <begin position="138"/>
        <end position="224"/>
    </location>
</feature>
<dbReference type="AlphaFoldDB" id="A0A811LI61"/>
<dbReference type="SUPFAM" id="SSF50156">
    <property type="entry name" value="PDZ domain-like"/>
    <property type="match status" value="2"/>
</dbReference>
<dbReference type="InterPro" id="IPR036034">
    <property type="entry name" value="PDZ_sf"/>
</dbReference>
<dbReference type="InterPro" id="IPR004172">
    <property type="entry name" value="L27_dom"/>
</dbReference>
<dbReference type="GO" id="GO:0045197">
    <property type="term" value="P:establishment or maintenance of epithelial cell apical/basal polarity"/>
    <property type="evidence" value="ECO:0007669"/>
    <property type="project" value="TreeGrafter"/>
</dbReference>
<sequence>MKRDVHRALELLEEYHADLIRTSDVELKYNIERVVNSFKSGLFSALCDIQEFYDNILLNPNISFVHKTVEARKFADRWDGTNAISHSIPVAVPSQPYSRPSSAFSGVRFGTTEPIGTGNILTYSASRDPQVEDYDIFEIVIDASQAGLGFSISGGSNRPPAPDQHIRVTEIKEKGAVWSDGRVRIGDVILRVNSTDVTNVPHEVAVAALNSTGERVTLLIKRDRNIRSLSHTNLSQPPSQPAFDFKPVHRSRSLHQLPQPTLTGRPVSRQSFGAPVAYPQPPPAFLTVPRRVLLRKGNQGLGFNIVGGESGEPIYISQVMPNGVAALSGNVKRGDVLLRVNDIDLSNATHNDAAQVLKSIPPNSNVDMILHYRPEESSQFFTKLQKQSQLTLNQYGR</sequence>
<dbReference type="InterPro" id="IPR050614">
    <property type="entry name" value="Synaptic_Scaffolding_LAP-MAGUK"/>
</dbReference>
<evidence type="ECO:0000256" key="2">
    <source>
        <dbReference type="ARBA" id="ARBA00023136"/>
    </source>
</evidence>
<dbReference type="GO" id="GO:0045211">
    <property type="term" value="C:postsynaptic membrane"/>
    <property type="evidence" value="ECO:0007669"/>
    <property type="project" value="TreeGrafter"/>
</dbReference>
<organism evidence="5 6">
    <name type="scientific">Bursaphelenchus okinawaensis</name>
    <dbReference type="NCBI Taxonomy" id="465554"/>
    <lineage>
        <taxon>Eukaryota</taxon>
        <taxon>Metazoa</taxon>
        <taxon>Ecdysozoa</taxon>
        <taxon>Nematoda</taxon>
        <taxon>Chromadorea</taxon>
        <taxon>Rhabditida</taxon>
        <taxon>Tylenchina</taxon>
        <taxon>Tylenchomorpha</taxon>
        <taxon>Aphelenchoidea</taxon>
        <taxon>Aphelenchoididae</taxon>
        <taxon>Bursaphelenchus</taxon>
    </lineage>
</organism>
<dbReference type="EMBL" id="CAJFDH010000006">
    <property type="protein sequence ID" value="CAD5229264.1"/>
    <property type="molecule type" value="Genomic_DNA"/>
</dbReference>
<proteinExistence type="predicted"/>
<gene>
    <name evidence="5" type="ORF">BOKJ2_LOCUS13323</name>
</gene>
<dbReference type="GO" id="GO:0005912">
    <property type="term" value="C:adherens junction"/>
    <property type="evidence" value="ECO:0007669"/>
    <property type="project" value="TreeGrafter"/>
</dbReference>
<feature type="domain" description="L27" evidence="4">
    <location>
        <begin position="1"/>
        <end position="61"/>
    </location>
</feature>
<dbReference type="InterPro" id="IPR015143">
    <property type="entry name" value="L27_1"/>
</dbReference>
<evidence type="ECO:0000259" key="4">
    <source>
        <dbReference type="PROSITE" id="PS51022"/>
    </source>
</evidence>
<dbReference type="Proteomes" id="UP000614601">
    <property type="component" value="Unassembled WGS sequence"/>
</dbReference>
<accession>A0A811LI61</accession>
<comment type="subcellular location">
    <subcellularLocation>
        <location evidence="1">Membrane</location>
    </subcellularLocation>
</comment>
<dbReference type="PROSITE" id="PS50106">
    <property type="entry name" value="PDZ"/>
    <property type="match status" value="2"/>
</dbReference>
<evidence type="ECO:0000259" key="3">
    <source>
        <dbReference type="PROSITE" id="PS50106"/>
    </source>
</evidence>
<dbReference type="PANTHER" id="PTHR23119:SF51">
    <property type="entry name" value="DISKS LARGE 1 TUMOR SUPPRESSOR PROTEIN"/>
    <property type="match status" value="1"/>
</dbReference>